<evidence type="ECO:0000259" key="7">
    <source>
        <dbReference type="Pfam" id="PF19838"/>
    </source>
</evidence>
<feature type="domain" description="Organic solvent tolerance-like N-terminal" evidence="5">
    <location>
        <begin position="17"/>
        <end position="149"/>
    </location>
</feature>
<evidence type="ECO:0000313" key="8">
    <source>
        <dbReference type="EMBL" id="OSM05263.1"/>
    </source>
</evidence>
<feature type="domain" description="LPS-assembly protein LptD central" evidence="7">
    <location>
        <begin position="156"/>
        <end position="248"/>
    </location>
</feature>
<dbReference type="AlphaFoldDB" id="A0A1Y2K6T8"/>
<dbReference type="Pfam" id="PF03968">
    <property type="entry name" value="LptD_N"/>
    <property type="match status" value="1"/>
</dbReference>
<comment type="caution">
    <text evidence="4">Lacks conserved residue(s) required for the propagation of feature annotation.</text>
</comment>
<organism evidence="8 9">
    <name type="scientific">Magnetofaba australis IT-1</name>
    <dbReference type="NCBI Taxonomy" id="1434232"/>
    <lineage>
        <taxon>Bacteria</taxon>
        <taxon>Pseudomonadati</taxon>
        <taxon>Pseudomonadota</taxon>
        <taxon>Magnetococcia</taxon>
        <taxon>Magnetococcales</taxon>
        <taxon>Magnetococcaceae</taxon>
        <taxon>Magnetofaba</taxon>
    </lineage>
</organism>
<reference evidence="8 9" key="1">
    <citation type="journal article" date="2016" name="BMC Genomics">
        <title>Combined genomic and structural analyses of a cultured magnetotactic bacterium reveals its niche adaptation to a dynamic environment.</title>
        <authorList>
            <person name="Araujo A.C."/>
            <person name="Morillo V."/>
            <person name="Cypriano J."/>
            <person name="Teixeira L.C."/>
            <person name="Leao P."/>
            <person name="Lyra S."/>
            <person name="Almeida L.G."/>
            <person name="Bazylinski D.A."/>
            <person name="Vasconcellos A.T."/>
            <person name="Abreu F."/>
            <person name="Lins U."/>
        </authorList>
    </citation>
    <scope>NUCLEOTIDE SEQUENCE [LARGE SCALE GENOMIC DNA]</scope>
    <source>
        <strain evidence="8 9">IT-1</strain>
    </source>
</reference>
<comment type="caution">
    <text evidence="8">The sequence shown here is derived from an EMBL/GenBank/DDBJ whole genome shotgun (WGS) entry which is preliminary data.</text>
</comment>
<keyword evidence="1 4" id="KW-0732">Signal</keyword>
<evidence type="ECO:0000259" key="6">
    <source>
        <dbReference type="Pfam" id="PF04453"/>
    </source>
</evidence>
<dbReference type="EMBL" id="LVJN01000018">
    <property type="protein sequence ID" value="OSM05263.1"/>
    <property type="molecule type" value="Genomic_DNA"/>
</dbReference>
<comment type="subcellular location">
    <subcellularLocation>
        <location evidence="4">Cell outer membrane</location>
    </subcellularLocation>
</comment>
<keyword evidence="9" id="KW-1185">Reference proteome</keyword>
<dbReference type="InterPro" id="IPR050218">
    <property type="entry name" value="LptD"/>
</dbReference>
<accession>A0A1Y2K6T8</accession>
<dbReference type="PANTHER" id="PTHR30189:SF1">
    <property type="entry name" value="LPS-ASSEMBLY PROTEIN LPTD"/>
    <property type="match status" value="1"/>
</dbReference>
<evidence type="ECO:0000256" key="1">
    <source>
        <dbReference type="ARBA" id="ARBA00022729"/>
    </source>
</evidence>
<comment type="function">
    <text evidence="4">Involved in the assembly of lipopolysaccharide (LPS) at the surface of the outer membrane.</text>
</comment>
<keyword evidence="3 4" id="KW-0998">Cell outer membrane</keyword>
<sequence length="703" mass="78767">MLAREQLTELAKTPVELEADELDLDRSDGKVSARGEVRIVQEGILDLQADSATYDLTAQKLNARGMIRITRKGAVFQGDAIELDVANDAGEVENARIDMPGPGGRATASAAQLHNAKRMTLKDATFTNCDCEDPPWYISASKIEVDDEKNSVSARDVTLRLGGVPIAYTPWWTQPLRKERKSGFLTPSFQVSDSTGYELDLPYYWNIAPDRDATLTLHPTTRRGVMGKVQYRYKGQNYHGELETHGIHDTELEMFRGLLVFDHQHAMGPWRLESHVAASRTNDFLVDFEQDLLDPNTRHLQSSLSAKRLMARRGGHTAIEAGVNWFQDLTVDTNRDTVQQLPYVALSDSRLLPGMTRRLRLESGARLDHFYQMSGDRAQRGDLSAKLRYTQPLHIGRISLAAGGEETAYWTQRGPVQAGGNDEDDFNNRIASMLSARLDLNLSRNYEWGNGGALRHAIEPTVQYVLNAATDQSIIPNYDSRSPVTATDDTLRAFNATNLFAENQFAGIDRISSGQWISYGVTQRFTGRRSADGPVENLATFTIGQRWAPAGDRDYQDGNSVSDIVADLSLNISDQWSVEADTRFDPHKKLLEVADTEVIYRWDEGQAALGYQVNRPETTEVNRDVTFNSSWRFAKEWKWEQEAGYSMEHRNLKSWRTGLTYIHDCWNLKVVGGRRLSADANTHEGGYMGVVLSFEGLGSFGVN</sequence>
<evidence type="ECO:0000256" key="3">
    <source>
        <dbReference type="ARBA" id="ARBA00023237"/>
    </source>
</evidence>
<dbReference type="STRING" id="1434232.MAIT1_03428"/>
<dbReference type="Pfam" id="PF19838">
    <property type="entry name" value="LptD_2"/>
    <property type="match status" value="1"/>
</dbReference>
<dbReference type="GO" id="GO:0043165">
    <property type="term" value="P:Gram-negative-bacterium-type cell outer membrane assembly"/>
    <property type="evidence" value="ECO:0007669"/>
    <property type="project" value="UniProtKB-UniRule"/>
</dbReference>
<keyword evidence="2 4" id="KW-0472">Membrane</keyword>
<dbReference type="Pfam" id="PF04453">
    <property type="entry name" value="LptD"/>
    <property type="match status" value="1"/>
</dbReference>
<dbReference type="GO" id="GO:0009279">
    <property type="term" value="C:cell outer membrane"/>
    <property type="evidence" value="ECO:0007669"/>
    <property type="project" value="UniProtKB-SubCell"/>
</dbReference>
<evidence type="ECO:0000256" key="4">
    <source>
        <dbReference type="HAMAP-Rule" id="MF_01411"/>
    </source>
</evidence>
<dbReference type="InterPro" id="IPR045659">
    <property type="entry name" value="LptD_2"/>
</dbReference>
<dbReference type="GO" id="GO:1990351">
    <property type="term" value="C:transporter complex"/>
    <property type="evidence" value="ECO:0007669"/>
    <property type="project" value="TreeGrafter"/>
</dbReference>
<dbReference type="InterPro" id="IPR005653">
    <property type="entry name" value="OstA-like_N"/>
</dbReference>
<name>A0A1Y2K6T8_9PROT</name>
<evidence type="ECO:0000259" key="5">
    <source>
        <dbReference type="Pfam" id="PF03968"/>
    </source>
</evidence>
<dbReference type="InterPro" id="IPR007543">
    <property type="entry name" value="LptD_C"/>
</dbReference>
<feature type="domain" description="LptD C-terminal" evidence="6">
    <location>
        <begin position="255"/>
        <end position="637"/>
    </location>
</feature>
<protein>
    <recommendedName>
        <fullName evidence="4">LPS-assembly protein LptD</fullName>
    </recommendedName>
</protein>
<dbReference type="PANTHER" id="PTHR30189">
    <property type="entry name" value="LPS-ASSEMBLY PROTEIN"/>
    <property type="match status" value="1"/>
</dbReference>
<evidence type="ECO:0000256" key="2">
    <source>
        <dbReference type="ARBA" id="ARBA00023136"/>
    </source>
</evidence>
<dbReference type="InterPro" id="IPR020889">
    <property type="entry name" value="LipoPS_assembly_LptD"/>
</dbReference>
<evidence type="ECO:0000313" key="9">
    <source>
        <dbReference type="Proteomes" id="UP000194003"/>
    </source>
</evidence>
<gene>
    <name evidence="4" type="primary">lptD</name>
    <name evidence="8" type="ORF">MAIT1_03428</name>
</gene>
<dbReference type="Proteomes" id="UP000194003">
    <property type="component" value="Unassembled WGS sequence"/>
</dbReference>
<comment type="similarity">
    <text evidence="4">Belongs to the LptD family.</text>
</comment>
<comment type="subunit">
    <text evidence="4">Component of the lipopolysaccharide transport and assembly complex.</text>
</comment>
<dbReference type="GO" id="GO:0015920">
    <property type="term" value="P:lipopolysaccharide transport"/>
    <property type="evidence" value="ECO:0007669"/>
    <property type="project" value="InterPro"/>
</dbReference>
<dbReference type="HAMAP" id="MF_01411">
    <property type="entry name" value="LPS_assembly_LptD"/>
    <property type="match status" value="1"/>
</dbReference>
<proteinExistence type="inferred from homology"/>